<name>A0ABR2JHI2_9PEZI</name>
<evidence type="ECO:0000313" key="2">
    <source>
        <dbReference type="Proteomes" id="UP001390339"/>
    </source>
</evidence>
<proteinExistence type="predicted"/>
<organism evidence="1 2">
    <name type="scientific">Apiospora arundinis</name>
    <dbReference type="NCBI Taxonomy" id="335852"/>
    <lineage>
        <taxon>Eukaryota</taxon>
        <taxon>Fungi</taxon>
        <taxon>Dikarya</taxon>
        <taxon>Ascomycota</taxon>
        <taxon>Pezizomycotina</taxon>
        <taxon>Sordariomycetes</taxon>
        <taxon>Xylariomycetidae</taxon>
        <taxon>Amphisphaeriales</taxon>
        <taxon>Apiosporaceae</taxon>
        <taxon>Apiospora</taxon>
    </lineage>
</organism>
<dbReference type="EMBL" id="JAPCWZ010000002">
    <property type="protein sequence ID" value="KAK8877261.1"/>
    <property type="molecule type" value="Genomic_DNA"/>
</dbReference>
<protein>
    <submittedName>
        <fullName evidence="1">Uncharacterized protein</fullName>
    </submittedName>
</protein>
<accession>A0ABR2JHI2</accession>
<sequence length="42" mass="4827">MGVFFNNRNFLPVQDVSFEHSQEASSGSKWYCDYPQVTPGEK</sequence>
<comment type="caution">
    <text evidence="1">The sequence shown here is derived from an EMBL/GenBank/DDBJ whole genome shotgun (WGS) entry which is preliminary data.</text>
</comment>
<evidence type="ECO:0000313" key="1">
    <source>
        <dbReference type="EMBL" id="KAK8877261.1"/>
    </source>
</evidence>
<gene>
    <name evidence="1" type="ORF">PGQ11_002207</name>
</gene>
<keyword evidence="2" id="KW-1185">Reference proteome</keyword>
<dbReference type="Proteomes" id="UP001390339">
    <property type="component" value="Unassembled WGS sequence"/>
</dbReference>
<reference evidence="1 2" key="1">
    <citation type="journal article" date="2024" name="IMA Fungus">
        <title>Apiospora arundinis, a panoply of carbohydrate-active enzymes and secondary metabolites.</title>
        <authorList>
            <person name="Sorensen T."/>
            <person name="Petersen C."/>
            <person name="Muurmann A.T."/>
            <person name="Christiansen J.V."/>
            <person name="Brundto M.L."/>
            <person name="Overgaard C.K."/>
            <person name="Boysen A.T."/>
            <person name="Wollenberg R.D."/>
            <person name="Larsen T.O."/>
            <person name="Sorensen J.L."/>
            <person name="Nielsen K.L."/>
            <person name="Sondergaard T.E."/>
        </authorList>
    </citation>
    <scope>NUCLEOTIDE SEQUENCE [LARGE SCALE GENOMIC DNA]</scope>
    <source>
        <strain evidence="1 2">AAU 773</strain>
    </source>
</reference>